<dbReference type="PANTHER" id="PTHR31687">
    <property type="match status" value="1"/>
</dbReference>
<accession>A0ABR4FSU6</accession>
<dbReference type="InterPro" id="IPR012469">
    <property type="entry name" value="DUF1688"/>
</dbReference>
<gene>
    <name evidence="1" type="ORF">BJX66DRAFT_342222</name>
</gene>
<keyword evidence="2" id="KW-1185">Reference proteome</keyword>
<comment type="caution">
    <text evidence="1">The sequence shown here is derived from an EMBL/GenBank/DDBJ whole genome shotgun (WGS) entry which is preliminary data.</text>
</comment>
<sequence>MDPAINHLLSLQAVREKAHIVFDLAKQGLLNHFDYHPDRLDAVVEYVVGIIQRDFGPKNFHSIPPHGRWQHFDVGNTPRINNLLTQWDEAGYDAVEKVRSLVDLFFVSVLLDAGAGDRWKFTEPGTGEVYTRSEGIAVASLYMFLEGDFASDGREGGAKGSVREDVVDGAALKSITVETLYKGFQIDEENPLVGAEARVEILQRLGQSLLDNQDIFGPSGRPGLLVDYLRRSGRDGDELDYALLWSTLQKLLIPIWPSDRTKVSGKPVGDAWPLSVLAKHKSPSASASSGEPTETETATIQPFHKLTQWLAYSLKVPFERLLSTTWANAELGTGLPEYRNGGLFVDMGVLTLKPSALEKGLKTSGGELPCFGAGDDEIVEWRAMTVALLDELHARILASGKFGDVKLTLPQVLEAGSWKAGREIAAQKRPETKCSPILNSGDGTLF</sequence>
<dbReference type="Pfam" id="PF07958">
    <property type="entry name" value="DUF1688"/>
    <property type="match status" value="1"/>
</dbReference>
<evidence type="ECO:0000313" key="2">
    <source>
        <dbReference type="Proteomes" id="UP001610563"/>
    </source>
</evidence>
<dbReference type="Proteomes" id="UP001610563">
    <property type="component" value="Unassembled WGS sequence"/>
</dbReference>
<evidence type="ECO:0000313" key="1">
    <source>
        <dbReference type="EMBL" id="KAL2786333.1"/>
    </source>
</evidence>
<proteinExistence type="predicted"/>
<dbReference type="PANTHER" id="PTHR31687:SF3">
    <property type="entry name" value="PROTEIN URG3"/>
    <property type="match status" value="1"/>
</dbReference>
<protein>
    <recommendedName>
        <fullName evidence="3">DUF1688 domain protein</fullName>
    </recommendedName>
</protein>
<organism evidence="1 2">
    <name type="scientific">Aspergillus keveii</name>
    <dbReference type="NCBI Taxonomy" id="714993"/>
    <lineage>
        <taxon>Eukaryota</taxon>
        <taxon>Fungi</taxon>
        <taxon>Dikarya</taxon>
        <taxon>Ascomycota</taxon>
        <taxon>Pezizomycotina</taxon>
        <taxon>Eurotiomycetes</taxon>
        <taxon>Eurotiomycetidae</taxon>
        <taxon>Eurotiales</taxon>
        <taxon>Aspergillaceae</taxon>
        <taxon>Aspergillus</taxon>
        <taxon>Aspergillus subgen. Nidulantes</taxon>
    </lineage>
</organism>
<name>A0ABR4FSU6_9EURO</name>
<reference evidence="1 2" key="1">
    <citation type="submission" date="2024-07" db="EMBL/GenBank/DDBJ databases">
        <title>Section-level genome sequencing and comparative genomics of Aspergillus sections Usti and Cavernicolus.</title>
        <authorList>
            <consortium name="Lawrence Berkeley National Laboratory"/>
            <person name="Nybo J.L."/>
            <person name="Vesth T.C."/>
            <person name="Theobald S."/>
            <person name="Frisvad J.C."/>
            <person name="Larsen T.O."/>
            <person name="Kjaerboelling I."/>
            <person name="Rothschild-Mancinelli K."/>
            <person name="Lyhne E.K."/>
            <person name="Kogle M.E."/>
            <person name="Barry K."/>
            <person name="Clum A."/>
            <person name="Na H."/>
            <person name="Ledsgaard L."/>
            <person name="Lin J."/>
            <person name="Lipzen A."/>
            <person name="Kuo A."/>
            <person name="Riley R."/>
            <person name="Mondo S."/>
            <person name="Labutti K."/>
            <person name="Haridas S."/>
            <person name="Pangalinan J."/>
            <person name="Salamov A.A."/>
            <person name="Simmons B.A."/>
            <person name="Magnuson J.K."/>
            <person name="Chen J."/>
            <person name="Drula E."/>
            <person name="Henrissat B."/>
            <person name="Wiebenga A."/>
            <person name="Lubbers R.J."/>
            <person name="Gomes A.C."/>
            <person name="Makela M.R."/>
            <person name="Stajich J."/>
            <person name="Grigoriev I.V."/>
            <person name="Mortensen U.H."/>
            <person name="De Vries R.P."/>
            <person name="Baker S.E."/>
            <person name="Andersen M.R."/>
        </authorList>
    </citation>
    <scope>NUCLEOTIDE SEQUENCE [LARGE SCALE GENOMIC DNA]</scope>
    <source>
        <strain evidence="1 2">CBS 209.92</strain>
    </source>
</reference>
<evidence type="ECO:0008006" key="3">
    <source>
        <dbReference type="Google" id="ProtNLM"/>
    </source>
</evidence>
<dbReference type="EMBL" id="JBFTWV010000120">
    <property type="protein sequence ID" value="KAL2786333.1"/>
    <property type="molecule type" value="Genomic_DNA"/>
</dbReference>